<gene>
    <name evidence="2" type="ORF">I3842_15G163200</name>
</gene>
<evidence type="ECO:0000313" key="3">
    <source>
        <dbReference type="Proteomes" id="UP000811246"/>
    </source>
</evidence>
<reference evidence="2" key="1">
    <citation type="submission" date="2021-01" db="EMBL/GenBank/DDBJ databases">
        <authorList>
            <person name="Lovell J.T."/>
            <person name="Bentley N."/>
            <person name="Bhattarai G."/>
            <person name="Jenkins J.W."/>
            <person name="Sreedasyam A."/>
            <person name="Alarcon Y."/>
            <person name="Bock C."/>
            <person name="Boston L."/>
            <person name="Carlson J."/>
            <person name="Cervantes K."/>
            <person name="Clermont K."/>
            <person name="Krom N."/>
            <person name="Kubenka K."/>
            <person name="Mamidi S."/>
            <person name="Mattison C."/>
            <person name="Monteros M."/>
            <person name="Pisani C."/>
            <person name="Plott C."/>
            <person name="Rajasekar S."/>
            <person name="Rhein H.S."/>
            <person name="Rohla C."/>
            <person name="Song M."/>
            <person name="Hilaire R.S."/>
            <person name="Shu S."/>
            <person name="Wells L."/>
            <person name="Wang X."/>
            <person name="Webber J."/>
            <person name="Heerema R.J."/>
            <person name="Klein P."/>
            <person name="Conner P."/>
            <person name="Grauke L."/>
            <person name="Grimwood J."/>
            <person name="Schmutz J."/>
            <person name="Randall J.J."/>
        </authorList>
    </citation>
    <scope>NUCLEOTIDE SEQUENCE</scope>
    <source>
        <tissue evidence="2">Leaf</tissue>
    </source>
</reference>
<keyword evidence="1" id="KW-0732">Signal</keyword>
<organism evidence="2 3">
    <name type="scientific">Carya illinoinensis</name>
    <name type="common">Pecan</name>
    <dbReference type="NCBI Taxonomy" id="32201"/>
    <lineage>
        <taxon>Eukaryota</taxon>
        <taxon>Viridiplantae</taxon>
        <taxon>Streptophyta</taxon>
        <taxon>Embryophyta</taxon>
        <taxon>Tracheophyta</taxon>
        <taxon>Spermatophyta</taxon>
        <taxon>Magnoliopsida</taxon>
        <taxon>eudicotyledons</taxon>
        <taxon>Gunneridae</taxon>
        <taxon>Pentapetalae</taxon>
        <taxon>rosids</taxon>
        <taxon>fabids</taxon>
        <taxon>Fagales</taxon>
        <taxon>Juglandaceae</taxon>
        <taxon>Carya</taxon>
    </lineage>
</organism>
<accession>A0A922A9W2</accession>
<name>A0A922A9W2_CARIL</name>
<dbReference type="AlphaFoldDB" id="A0A922A9W2"/>
<feature type="signal peptide" evidence="1">
    <location>
        <begin position="1"/>
        <end position="22"/>
    </location>
</feature>
<evidence type="ECO:0000256" key="1">
    <source>
        <dbReference type="SAM" id="SignalP"/>
    </source>
</evidence>
<evidence type="ECO:0000313" key="2">
    <source>
        <dbReference type="EMBL" id="KAG6676655.1"/>
    </source>
</evidence>
<dbReference type="Proteomes" id="UP000811246">
    <property type="component" value="Chromosome 15"/>
</dbReference>
<evidence type="ECO:0008006" key="4">
    <source>
        <dbReference type="Google" id="ProtNLM"/>
    </source>
</evidence>
<sequence>MEGGSRHRGLGFFFFFFPLNAPFHEVVLVKNAIEGLIHETLHFSNTRWTSCTGPPPRMPDFSIFLKTNKLTPTLPRSLSPVSLLLFSV</sequence>
<comment type="caution">
    <text evidence="2">The sequence shown here is derived from an EMBL/GenBank/DDBJ whole genome shotgun (WGS) entry which is preliminary data.</text>
</comment>
<dbReference type="EMBL" id="CM031839">
    <property type="protein sequence ID" value="KAG6676655.1"/>
    <property type="molecule type" value="Genomic_DNA"/>
</dbReference>
<feature type="chain" id="PRO_5037413937" description="Secreted protein" evidence="1">
    <location>
        <begin position="23"/>
        <end position="88"/>
    </location>
</feature>
<protein>
    <recommendedName>
        <fullName evidence="4">Secreted protein</fullName>
    </recommendedName>
</protein>
<proteinExistence type="predicted"/>